<feature type="transmembrane region" description="Helical" evidence="6">
    <location>
        <begin position="251"/>
        <end position="270"/>
    </location>
</feature>
<proteinExistence type="predicted"/>
<keyword evidence="5 6" id="KW-0472">Membrane</keyword>
<feature type="transmembrane region" description="Helical" evidence="6">
    <location>
        <begin position="72"/>
        <end position="93"/>
    </location>
</feature>
<keyword evidence="4 6" id="KW-1133">Transmembrane helix</keyword>
<evidence type="ECO:0000313" key="8">
    <source>
        <dbReference type="Proteomes" id="UP001326613"/>
    </source>
</evidence>
<reference evidence="7 8" key="1">
    <citation type="submission" date="2022-10" db="EMBL/GenBank/DDBJ databases">
        <title>Host association and intracellularity evolved multiple times independently in the Rickettsiales.</title>
        <authorList>
            <person name="Castelli M."/>
            <person name="Nardi T."/>
            <person name="Gammuto L."/>
            <person name="Bellinzona G."/>
            <person name="Sabaneyeva E."/>
            <person name="Potekhin A."/>
            <person name="Serra V."/>
            <person name="Petroni G."/>
            <person name="Sassera D."/>
        </authorList>
    </citation>
    <scope>NUCLEOTIDE SEQUENCE [LARGE SCALE GENOMIC DNA]</scope>
    <source>
        <strain evidence="7 8">Kr 154-4</strain>
    </source>
</reference>
<evidence type="ECO:0000256" key="4">
    <source>
        <dbReference type="ARBA" id="ARBA00022989"/>
    </source>
</evidence>
<gene>
    <name evidence="7" type="ORF">Trichorick_00687</name>
</gene>
<dbReference type="PANTHER" id="PTHR33529:SF2">
    <property type="entry name" value="LIPOPOLYSACCHARIDE EXPORT SYSTEM PERMEASE PROTEIN LPTG"/>
    <property type="match status" value="1"/>
</dbReference>
<evidence type="ECO:0000256" key="3">
    <source>
        <dbReference type="ARBA" id="ARBA00022692"/>
    </source>
</evidence>
<protein>
    <submittedName>
        <fullName evidence="7">YjgP/YjgQ family permease</fullName>
    </submittedName>
</protein>
<evidence type="ECO:0000256" key="5">
    <source>
        <dbReference type="ARBA" id="ARBA00023136"/>
    </source>
</evidence>
<feature type="transmembrane region" description="Helical" evidence="6">
    <location>
        <begin position="310"/>
        <end position="332"/>
    </location>
</feature>
<sequence>MLLLSNAFDILQRFKSTYIPSSLFWRLMLYKIPYLINEISVLISFIAMLFFLRRITKYNELVIILCNGIPLWRLLLIPIMATLLLGIFIITVINPLGIYGLMKYEQIETKLTKRKYNNLTISQFGIFFFEEYDNSNRIIQTKSLNPTTHEMHDVIMLFVDDRNRFIKRIDAPHVKLDNNVFQLTEPKVITNNTTEAYVNLVIPTSLSMNSLINSFISPEMISFWELPTVINTLLKAGLPVVNYQLHYYKQLFKPLMMAATAILSCCFLSLRTRDNSHKKMVVNGILLGFTSYAAMEIILRILAYNGLKPLLAVLLPICLMIFIGSFIILHLYEA</sequence>
<accession>A0ABZ0URX9</accession>
<evidence type="ECO:0000256" key="1">
    <source>
        <dbReference type="ARBA" id="ARBA00004651"/>
    </source>
</evidence>
<evidence type="ECO:0000313" key="7">
    <source>
        <dbReference type="EMBL" id="WPY00799.1"/>
    </source>
</evidence>
<evidence type="ECO:0000256" key="2">
    <source>
        <dbReference type="ARBA" id="ARBA00022475"/>
    </source>
</evidence>
<dbReference type="InterPro" id="IPR005495">
    <property type="entry name" value="LptG/LptF_permease"/>
</dbReference>
<keyword evidence="3 6" id="KW-0812">Transmembrane</keyword>
<dbReference type="Pfam" id="PF03739">
    <property type="entry name" value="LptF_LptG"/>
    <property type="match status" value="1"/>
</dbReference>
<feature type="transmembrane region" description="Helical" evidence="6">
    <location>
        <begin position="32"/>
        <end position="52"/>
    </location>
</feature>
<keyword evidence="2" id="KW-1003">Cell membrane</keyword>
<keyword evidence="8" id="KW-1185">Reference proteome</keyword>
<dbReference type="Proteomes" id="UP001326613">
    <property type="component" value="Chromosome"/>
</dbReference>
<name>A0ABZ0URX9_9RICK</name>
<organism evidence="7 8">
    <name type="scientific">Candidatus Trichorickettsia mobilis</name>
    <dbReference type="NCBI Taxonomy" id="1346319"/>
    <lineage>
        <taxon>Bacteria</taxon>
        <taxon>Pseudomonadati</taxon>
        <taxon>Pseudomonadota</taxon>
        <taxon>Alphaproteobacteria</taxon>
        <taxon>Rickettsiales</taxon>
        <taxon>Rickettsiaceae</taxon>
        <taxon>Rickettsieae</taxon>
        <taxon>Candidatus Trichorickettsia</taxon>
    </lineage>
</organism>
<feature type="transmembrane region" description="Helical" evidence="6">
    <location>
        <begin position="282"/>
        <end position="304"/>
    </location>
</feature>
<dbReference type="EMBL" id="CP112932">
    <property type="protein sequence ID" value="WPY00799.1"/>
    <property type="molecule type" value="Genomic_DNA"/>
</dbReference>
<comment type="subcellular location">
    <subcellularLocation>
        <location evidence="1">Cell membrane</location>
        <topology evidence="1">Multi-pass membrane protein</topology>
    </subcellularLocation>
</comment>
<dbReference type="PANTHER" id="PTHR33529">
    <property type="entry name" value="SLR0882 PROTEIN-RELATED"/>
    <property type="match status" value="1"/>
</dbReference>
<evidence type="ECO:0000256" key="6">
    <source>
        <dbReference type="SAM" id="Phobius"/>
    </source>
</evidence>